<accession>A0A8B8AYJ9</accession>
<evidence type="ECO:0000313" key="4">
    <source>
        <dbReference type="RefSeq" id="XP_022295823.1"/>
    </source>
</evidence>
<keyword evidence="2" id="KW-0677">Repeat</keyword>
<dbReference type="Proteomes" id="UP000694844">
    <property type="component" value="Chromosome 8"/>
</dbReference>
<gene>
    <name evidence="4" type="primary">LOC111105741</name>
</gene>
<dbReference type="GeneID" id="111105741"/>
<proteinExistence type="predicted"/>
<dbReference type="OrthoDB" id="8185403at2759"/>
<evidence type="ECO:0000256" key="2">
    <source>
        <dbReference type="ARBA" id="ARBA00022737"/>
    </source>
</evidence>
<dbReference type="InterPro" id="IPR051746">
    <property type="entry name" value="Kelch_domain_containing_8"/>
</dbReference>
<dbReference type="SMART" id="SM00612">
    <property type="entry name" value="Kelch"/>
    <property type="match status" value="6"/>
</dbReference>
<dbReference type="InterPro" id="IPR015915">
    <property type="entry name" value="Kelch-typ_b-propeller"/>
</dbReference>
<organism evidence="3 4">
    <name type="scientific">Crassostrea virginica</name>
    <name type="common">Eastern oyster</name>
    <dbReference type="NCBI Taxonomy" id="6565"/>
    <lineage>
        <taxon>Eukaryota</taxon>
        <taxon>Metazoa</taxon>
        <taxon>Spiralia</taxon>
        <taxon>Lophotrochozoa</taxon>
        <taxon>Mollusca</taxon>
        <taxon>Bivalvia</taxon>
        <taxon>Autobranchia</taxon>
        <taxon>Pteriomorphia</taxon>
        <taxon>Ostreida</taxon>
        <taxon>Ostreoidea</taxon>
        <taxon>Ostreidae</taxon>
        <taxon>Crassostrea</taxon>
    </lineage>
</organism>
<dbReference type="RefSeq" id="XP_022295823.1">
    <property type="nucleotide sequence ID" value="XM_022440115.1"/>
</dbReference>
<dbReference type="Pfam" id="PF24681">
    <property type="entry name" value="Kelch_KLHDC2_KLHL20_DRC7"/>
    <property type="match status" value="1"/>
</dbReference>
<sequence>MASGTYTWETMKKMHNPRVFATPLVYEGNIFVTGGCDQLGAPLDTFEYYETAKRKWHNLPNMETKRAAPAAQIVGDKIVAIGGVGETQAPVDAVEVYDIKAKKWFKKESLTEPLQGVSSIVKDNQILVMGGMSDDSNPKDHLWSYDVENNKWKALPSMPTPRYASAAFEINNKLYVIGGRQGKLPCLAFEVFDFATSKWTQLPDIPSKRVFPNYVKAGNCIVSVGGLKQPASEGFSQACEVFDTAAENAQWKIGTNMPTKRGDFAIGVVGGKVICAGGLGSQGKPLQTVEAYDLGSDTWTEIKSSPTTHCSCAFTMHNDRLFVIGGLSLGGPSSSMEALSFKPDR</sequence>
<keyword evidence="3" id="KW-1185">Reference proteome</keyword>
<name>A0A8B8AYJ9_CRAVI</name>
<reference evidence="4" key="1">
    <citation type="submission" date="2025-08" db="UniProtKB">
        <authorList>
            <consortium name="RefSeq"/>
        </authorList>
    </citation>
    <scope>IDENTIFICATION</scope>
    <source>
        <tissue evidence="4">Whole sample</tissue>
    </source>
</reference>
<evidence type="ECO:0000256" key="1">
    <source>
        <dbReference type="ARBA" id="ARBA00022441"/>
    </source>
</evidence>
<protein>
    <submittedName>
        <fullName evidence="4">Kelch domain-containing protein 8B-like</fullName>
    </submittedName>
</protein>
<dbReference type="PANTHER" id="PTHR46260:SF3">
    <property type="entry name" value="RING-TYPE DOMAIN-CONTAINING PROTEIN"/>
    <property type="match status" value="1"/>
</dbReference>
<dbReference type="Pfam" id="PF01344">
    <property type="entry name" value="Kelch_1"/>
    <property type="match status" value="2"/>
</dbReference>
<evidence type="ECO:0000313" key="3">
    <source>
        <dbReference type="Proteomes" id="UP000694844"/>
    </source>
</evidence>
<dbReference type="KEGG" id="cvn:111105741"/>
<keyword evidence="1" id="KW-0880">Kelch repeat</keyword>
<dbReference type="InterPro" id="IPR006652">
    <property type="entry name" value="Kelch_1"/>
</dbReference>
<dbReference type="SUPFAM" id="SSF117281">
    <property type="entry name" value="Kelch motif"/>
    <property type="match status" value="2"/>
</dbReference>
<dbReference type="AlphaFoldDB" id="A0A8B8AYJ9"/>
<dbReference type="PANTHER" id="PTHR46260">
    <property type="entry name" value="RING-TYPE DOMAIN-CONTAINING PROTEIN"/>
    <property type="match status" value="1"/>
</dbReference>
<dbReference type="Gene3D" id="2.120.10.80">
    <property type="entry name" value="Kelch-type beta propeller"/>
    <property type="match status" value="2"/>
</dbReference>